<dbReference type="Pfam" id="PF04810">
    <property type="entry name" value="zf-Sec23_Sec24"/>
    <property type="match status" value="1"/>
</dbReference>
<evidence type="ECO:0000313" key="14">
    <source>
        <dbReference type="EMBL" id="KIO24297.1"/>
    </source>
</evidence>
<dbReference type="GO" id="GO:0090110">
    <property type="term" value="P:COPII-coated vesicle cargo loading"/>
    <property type="evidence" value="ECO:0007669"/>
    <property type="project" value="TreeGrafter"/>
</dbReference>
<dbReference type="InterPro" id="IPR036180">
    <property type="entry name" value="Gelsolin-like_dom_sf"/>
</dbReference>
<dbReference type="PANTHER" id="PTHR13803:SF39">
    <property type="entry name" value="SECRETORY 24AB, ISOFORM A"/>
    <property type="match status" value="1"/>
</dbReference>
<dbReference type="InterPro" id="IPR006900">
    <property type="entry name" value="Sec23/24_helical_dom"/>
</dbReference>
<dbReference type="InterPro" id="IPR036175">
    <property type="entry name" value="Sec23/24_helical_dom_sf"/>
</dbReference>
<dbReference type="GO" id="GO:0030127">
    <property type="term" value="C:COPII vesicle coat"/>
    <property type="evidence" value="ECO:0007669"/>
    <property type="project" value="InterPro"/>
</dbReference>
<dbReference type="GO" id="GO:0005789">
    <property type="term" value="C:endoplasmic reticulum membrane"/>
    <property type="evidence" value="ECO:0007669"/>
    <property type="project" value="UniProtKB-SubCell"/>
</dbReference>
<organism evidence="14 15">
    <name type="scientific">Tulasnella calospora MUT 4182</name>
    <dbReference type="NCBI Taxonomy" id="1051891"/>
    <lineage>
        <taxon>Eukaryota</taxon>
        <taxon>Fungi</taxon>
        <taxon>Dikarya</taxon>
        <taxon>Basidiomycota</taxon>
        <taxon>Agaricomycotina</taxon>
        <taxon>Agaricomycetes</taxon>
        <taxon>Cantharellales</taxon>
        <taxon>Tulasnellaceae</taxon>
        <taxon>Tulasnella</taxon>
    </lineage>
</organism>
<dbReference type="PANTHER" id="PTHR13803">
    <property type="entry name" value="SEC24-RELATED PROTEIN"/>
    <property type="match status" value="1"/>
</dbReference>
<keyword evidence="5" id="KW-0813">Transport</keyword>
<dbReference type="GO" id="GO:0000139">
    <property type="term" value="C:Golgi membrane"/>
    <property type="evidence" value="ECO:0007669"/>
    <property type="project" value="UniProtKB-SubCell"/>
</dbReference>
<evidence type="ECO:0000256" key="7">
    <source>
        <dbReference type="ARBA" id="ARBA00022824"/>
    </source>
</evidence>
<dbReference type="Pfam" id="PF00626">
    <property type="entry name" value="Gelsolin"/>
    <property type="match status" value="1"/>
</dbReference>
<dbReference type="Pfam" id="PF04815">
    <property type="entry name" value="Sec23_helical"/>
    <property type="match status" value="1"/>
</dbReference>
<evidence type="ECO:0000256" key="4">
    <source>
        <dbReference type="ARBA" id="ARBA00008334"/>
    </source>
</evidence>
<keyword evidence="10" id="KW-0333">Golgi apparatus</keyword>
<evidence type="ECO:0000256" key="9">
    <source>
        <dbReference type="ARBA" id="ARBA00022927"/>
    </source>
</evidence>
<dbReference type="SMART" id="SM00456">
    <property type="entry name" value="WW"/>
    <property type="match status" value="1"/>
</dbReference>
<feature type="region of interest" description="Disordered" evidence="12">
    <location>
        <begin position="31"/>
        <end position="61"/>
    </location>
</feature>
<dbReference type="Gene3D" id="1.20.120.730">
    <property type="entry name" value="Sec23/Sec24 helical domain"/>
    <property type="match status" value="1"/>
</dbReference>
<dbReference type="SUPFAM" id="SSF51045">
    <property type="entry name" value="WW domain"/>
    <property type="match status" value="1"/>
</dbReference>
<evidence type="ECO:0000313" key="15">
    <source>
        <dbReference type="Proteomes" id="UP000054248"/>
    </source>
</evidence>
<keyword evidence="7" id="KW-0256">Endoplasmic reticulum</keyword>
<feature type="domain" description="WW" evidence="13">
    <location>
        <begin position="6"/>
        <end position="40"/>
    </location>
</feature>
<evidence type="ECO:0000256" key="12">
    <source>
        <dbReference type="SAM" id="MobiDB-lite"/>
    </source>
</evidence>
<dbReference type="SUPFAM" id="SSF82754">
    <property type="entry name" value="C-terminal, gelsolin-like domain of Sec23/24"/>
    <property type="match status" value="1"/>
</dbReference>
<dbReference type="InterPro" id="IPR036174">
    <property type="entry name" value="Znf_Sec23_Sec24_sf"/>
</dbReference>
<dbReference type="EMBL" id="KN823064">
    <property type="protein sequence ID" value="KIO24297.1"/>
    <property type="molecule type" value="Genomic_DNA"/>
</dbReference>
<dbReference type="InterPro" id="IPR007123">
    <property type="entry name" value="Gelsolin-like_dom"/>
</dbReference>
<dbReference type="InterPro" id="IPR036020">
    <property type="entry name" value="WW_dom_sf"/>
</dbReference>
<dbReference type="Pfam" id="PF04811">
    <property type="entry name" value="Sec23_trunk"/>
    <property type="match status" value="1"/>
</dbReference>
<reference evidence="14 15" key="1">
    <citation type="submission" date="2014-04" db="EMBL/GenBank/DDBJ databases">
        <authorList>
            <consortium name="DOE Joint Genome Institute"/>
            <person name="Kuo A."/>
            <person name="Girlanda M."/>
            <person name="Perotto S."/>
            <person name="Kohler A."/>
            <person name="Nagy L.G."/>
            <person name="Floudas D."/>
            <person name="Copeland A."/>
            <person name="Barry K.W."/>
            <person name="Cichocki N."/>
            <person name="Veneault-Fourrey C."/>
            <person name="LaButti K."/>
            <person name="Lindquist E.A."/>
            <person name="Lipzen A."/>
            <person name="Lundell T."/>
            <person name="Morin E."/>
            <person name="Murat C."/>
            <person name="Sun H."/>
            <person name="Tunlid A."/>
            <person name="Henrissat B."/>
            <person name="Grigoriev I.V."/>
            <person name="Hibbett D.S."/>
            <person name="Martin F."/>
            <person name="Nordberg H.P."/>
            <person name="Cantor M.N."/>
            <person name="Hua S.X."/>
        </authorList>
    </citation>
    <scope>NUCLEOTIDE SEQUENCE [LARGE SCALE GENOMIC DNA]</scope>
    <source>
        <strain evidence="14 15">MUT 4182</strain>
    </source>
</reference>
<comment type="similarity">
    <text evidence="4">Belongs to the SEC23/SEC24 family. SEC24 subfamily.</text>
</comment>
<keyword evidence="9" id="KW-0653">Protein transport</keyword>
<keyword evidence="8" id="KW-0931">ER-Golgi transport</keyword>
<dbReference type="SUPFAM" id="SSF81811">
    <property type="entry name" value="Helical domain of Sec23/24"/>
    <property type="match status" value="1"/>
</dbReference>
<sequence>MEDPSQQLPPGWIAQWDETHQRHLFIDQNTGQSQWEPPALPGAGAPAPGPAAGGHTKRRQYAAGQTQAYYGESGVVHPPAPGDMAGNAVGGSSFFTPAGGDQPPAQPSGFYNPTAMGQGPGVFSAGGFVAPAQPSAYQQQQPQVGALTDQFSQMGLQPGYGQKQFALHTVNLVGAFLDPRELVGPPPEIRLPPGACVSQEVTANADYTYQRCTMNAIPTTNSLLGKAKLPFGLILTPHRSLKEGDAAVQVVTDQVIARCRRCRTYINPYVTFIDGGARWKCCMCNVSNEVPQMFDWDQATNTPGDRWKRAELNHGVVDFVAPTEYMVRPPQAPVYVFLLDVSQHGVASGMLATATRTILESLDRLPNTDNRTKVAIIGFDTALHFFCVPSGSTESTLLVVSDLDDVFLPKPTDLLINLTEARAGLETLLGRLSDMFVDTHSVGSALGPALQAGFKLISSLGGKLIVCTSTLPTLGTGALKAREDPKVFGTSKESSLLQAADAFYKTFAIECSRSQVSVDMFLFSAQYQDVATLSCLPHYTAGNTFFYPAFNAARSEDAIKFAHEFGEILASPICLEAVIRVRASRGLRMSSFHGNFFVRSTDLLSLPAVPLDQSYAIEVQIEENITSPFVVFQTAVLHTTSDGERRIRVVTSAYPTTSNISEVYASADQVAIATLLANKAVERSISSKLEDARDALSNKMVDILTTYKNTMTSSGGGASAALSIADNMKFLPLLTLGLLKHVGIRQSTQIPSDLRAYAQALLTTLPSQLLIPYLHPTFYGLHNMPPECGTIGEQGVIMPPPLPLTSERLERHGLYLIEDGQTMFLWVGRDAVPQLIMDVFELPAYEQLRTGKATLPLLENVFSQRVNAVINKTREMRRGPYWPHLYIVKEDGEAAMRLWALSMLVQDRGAENLPSYPQFLTSLKERVNGSSYT</sequence>
<evidence type="ECO:0000259" key="13">
    <source>
        <dbReference type="PROSITE" id="PS50020"/>
    </source>
</evidence>
<keyword evidence="15" id="KW-1185">Reference proteome</keyword>
<dbReference type="InterPro" id="IPR041742">
    <property type="entry name" value="Sec24-like_trunk_dom"/>
</dbReference>
<dbReference type="InterPro" id="IPR029006">
    <property type="entry name" value="ADF-H/Gelsolin-like_dom_sf"/>
</dbReference>
<evidence type="ECO:0000256" key="8">
    <source>
        <dbReference type="ARBA" id="ARBA00022892"/>
    </source>
</evidence>
<evidence type="ECO:0000256" key="1">
    <source>
        <dbReference type="ARBA" id="ARBA00004394"/>
    </source>
</evidence>
<dbReference type="InterPro" id="IPR012990">
    <property type="entry name" value="Beta-sandwich_Sec23_24"/>
</dbReference>
<dbReference type="Gene3D" id="2.30.30.380">
    <property type="entry name" value="Zn-finger domain of Sec23/24"/>
    <property type="match status" value="1"/>
</dbReference>
<evidence type="ECO:0000256" key="2">
    <source>
        <dbReference type="ARBA" id="ARBA00004496"/>
    </source>
</evidence>
<dbReference type="Gene3D" id="3.40.50.410">
    <property type="entry name" value="von Willebrand factor, type A domain"/>
    <property type="match status" value="1"/>
</dbReference>
<dbReference type="InterPro" id="IPR001202">
    <property type="entry name" value="WW_dom"/>
</dbReference>
<dbReference type="GO" id="GO:0070971">
    <property type="term" value="C:endoplasmic reticulum exit site"/>
    <property type="evidence" value="ECO:0007669"/>
    <property type="project" value="TreeGrafter"/>
</dbReference>
<dbReference type="GO" id="GO:0000149">
    <property type="term" value="F:SNARE binding"/>
    <property type="evidence" value="ECO:0007669"/>
    <property type="project" value="TreeGrafter"/>
</dbReference>
<dbReference type="GO" id="GO:0006886">
    <property type="term" value="P:intracellular protein transport"/>
    <property type="evidence" value="ECO:0007669"/>
    <property type="project" value="InterPro"/>
</dbReference>
<keyword evidence="6" id="KW-0963">Cytoplasm</keyword>
<evidence type="ECO:0000256" key="10">
    <source>
        <dbReference type="ARBA" id="ARBA00023034"/>
    </source>
</evidence>
<dbReference type="AlphaFoldDB" id="A0A0C3LSC6"/>
<evidence type="ECO:0000256" key="3">
    <source>
        <dbReference type="ARBA" id="ARBA00004586"/>
    </source>
</evidence>
<dbReference type="HOGENOM" id="CLU_004589_2_1_1"/>
<dbReference type="GO" id="GO:0008270">
    <property type="term" value="F:zinc ion binding"/>
    <property type="evidence" value="ECO:0007669"/>
    <property type="project" value="InterPro"/>
</dbReference>
<dbReference type="InterPro" id="IPR006896">
    <property type="entry name" value="Sec23/24_trunk_dom"/>
</dbReference>
<dbReference type="Pfam" id="PF08033">
    <property type="entry name" value="Sec23_BS"/>
    <property type="match status" value="1"/>
</dbReference>
<evidence type="ECO:0000256" key="6">
    <source>
        <dbReference type="ARBA" id="ARBA00022490"/>
    </source>
</evidence>
<dbReference type="SUPFAM" id="SSF81995">
    <property type="entry name" value="beta-sandwich domain of Sec23/24"/>
    <property type="match status" value="1"/>
</dbReference>
<name>A0A0C3LSC6_9AGAM</name>
<dbReference type="STRING" id="1051891.A0A0C3LSC6"/>
<dbReference type="Gene3D" id="2.60.40.1670">
    <property type="entry name" value="beta-sandwich domain of Sec23/24"/>
    <property type="match status" value="1"/>
</dbReference>
<dbReference type="InterPro" id="IPR006895">
    <property type="entry name" value="Znf_Sec23_Sec24"/>
</dbReference>
<dbReference type="SUPFAM" id="SSF82919">
    <property type="entry name" value="Zn-finger domain of Sec23/24"/>
    <property type="match status" value="1"/>
</dbReference>
<protein>
    <recommendedName>
        <fullName evidence="13">WW domain-containing protein</fullName>
    </recommendedName>
</protein>
<dbReference type="CDD" id="cd01479">
    <property type="entry name" value="Sec24-like"/>
    <property type="match status" value="1"/>
</dbReference>
<evidence type="ECO:0000256" key="11">
    <source>
        <dbReference type="ARBA" id="ARBA00023136"/>
    </source>
</evidence>
<dbReference type="Gene3D" id="3.40.20.10">
    <property type="entry name" value="Severin"/>
    <property type="match status" value="1"/>
</dbReference>
<reference evidence="15" key="2">
    <citation type="submission" date="2015-01" db="EMBL/GenBank/DDBJ databases">
        <title>Evolutionary Origins and Diversification of the Mycorrhizal Mutualists.</title>
        <authorList>
            <consortium name="DOE Joint Genome Institute"/>
            <consortium name="Mycorrhizal Genomics Consortium"/>
            <person name="Kohler A."/>
            <person name="Kuo A."/>
            <person name="Nagy L.G."/>
            <person name="Floudas D."/>
            <person name="Copeland A."/>
            <person name="Barry K.W."/>
            <person name="Cichocki N."/>
            <person name="Veneault-Fourrey C."/>
            <person name="LaButti K."/>
            <person name="Lindquist E.A."/>
            <person name="Lipzen A."/>
            <person name="Lundell T."/>
            <person name="Morin E."/>
            <person name="Murat C."/>
            <person name="Riley R."/>
            <person name="Ohm R."/>
            <person name="Sun H."/>
            <person name="Tunlid A."/>
            <person name="Henrissat B."/>
            <person name="Grigoriev I.V."/>
            <person name="Hibbett D.S."/>
            <person name="Martin F."/>
        </authorList>
    </citation>
    <scope>NUCLEOTIDE SEQUENCE [LARGE SCALE GENOMIC DNA]</scope>
    <source>
        <strain evidence="15">MUT 4182</strain>
    </source>
</reference>
<comment type="subcellular location">
    <subcellularLocation>
        <location evidence="2">Cytoplasm</location>
    </subcellularLocation>
    <subcellularLocation>
        <location evidence="3">Endoplasmic reticulum membrane</location>
    </subcellularLocation>
    <subcellularLocation>
        <location evidence="1">Golgi apparatus membrane</location>
    </subcellularLocation>
</comment>
<gene>
    <name evidence="14" type="ORF">M407DRAFT_244515</name>
</gene>
<dbReference type="InterPro" id="IPR036465">
    <property type="entry name" value="vWFA_dom_sf"/>
</dbReference>
<dbReference type="Proteomes" id="UP000054248">
    <property type="component" value="Unassembled WGS sequence"/>
</dbReference>
<dbReference type="InterPro" id="IPR050550">
    <property type="entry name" value="SEC23_SEC24_subfamily"/>
</dbReference>
<proteinExistence type="inferred from homology"/>
<keyword evidence="11" id="KW-0472">Membrane</keyword>
<dbReference type="Gene3D" id="2.20.70.10">
    <property type="match status" value="1"/>
</dbReference>
<dbReference type="OrthoDB" id="49016at2759"/>
<dbReference type="PROSITE" id="PS50020">
    <property type="entry name" value="WW_DOMAIN_2"/>
    <property type="match status" value="1"/>
</dbReference>
<accession>A0A0C3LSC6</accession>
<evidence type="ECO:0000256" key="5">
    <source>
        <dbReference type="ARBA" id="ARBA00022448"/>
    </source>
</evidence>
<dbReference type="SUPFAM" id="SSF53300">
    <property type="entry name" value="vWA-like"/>
    <property type="match status" value="1"/>
</dbReference>
<dbReference type="CDD" id="cd00201">
    <property type="entry name" value="WW"/>
    <property type="match status" value="1"/>
</dbReference>
<dbReference type="Pfam" id="PF00397">
    <property type="entry name" value="WW"/>
    <property type="match status" value="1"/>
</dbReference>